<dbReference type="Proteomes" id="UP001552299">
    <property type="component" value="Unassembled WGS sequence"/>
</dbReference>
<feature type="domain" description="Vacuolar import/degradation Vid27 C-terminal" evidence="2">
    <location>
        <begin position="144"/>
        <end position="275"/>
    </location>
</feature>
<proteinExistence type="predicted"/>
<dbReference type="AlphaFoldDB" id="A0ABD0TZ51"/>
<dbReference type="EMBL" id="JANQDX010000019">
    <property type="protein sequence ID" value="KAL0904935.1"/>
    <property type="molecule type" value="Genomic_DNA"/>
</dbReference>
<dbReference type="PANTHER" id="PTHR31913:SF0">
    <property type="entry name" value="VACUOLAR IMPORT AND DEGRADATION PROTEIN 27"/>
    <property type="match status" value="1"/>
</dbReference>
<protein>
    <recommendedName>
        <fullName evidence="2">Vacuolar import/degradation Vid27 C-terminal domain-containing protein</fullName>
    </recommendedName>
</protein>
<reference evidence="3 4" key="1">
    <citation type="journal article" date="2024" name="Plant Biotechnol. J.">
        <title>Dendrobium thyrsiflorum genome and its molecular insights into genes involved in important horticultural traits.</title>
        <authorList>
            <person name="Chen B."/>
            <person name="Wang J.Y."/>
            <person name="Zheng P.J."/>
            <person name="Li K.L."/>
            <person name="Liang Y.M."/>
            <person name="Chen X.F."/>
            <person name="Zhang C."/>
            <person name="Zhao X."/>
            <person name="He X."/>
            <person name="Zhang G.Q."/>
            <person name="Liu Z.J."/>
            <person name="Xu Q."/>
        </authorList>
    </citation>
    <scope>NUCLEOTIDE SEQUENCE [LARGE SCALE GENOMIC DNA]</scope>
    <source>
        <strain evidence="3">GZMU011</strain>
    </source>
</reference>
<keyword evidence="4" id="KW-1185">Reference proteome</keyword>
<comment type="caution">
    <text evidence="3">The sequence shown here is derived from an EMBL/GenBank/DDBJ whole genome shotgun (WGS) entry which is preliminary data.</text>
</comment>
<dbReference type="InterPro" id="IPR040458">
    <property type="entry name" value="Vid27"/>
</dbReference>
<dbReference type="PANTHER" id="PTHR31913">
    <property type="entry name" value="VACUOLAR IMPORT AND DEGRADATION PROTEIN 27"/>
    <property type="match status" value="1"/>
</dbReference>
<evidence type="ECO:0000313" key="3">
    <source>
        <dbReference type="EMBL" id="KAL0904935.1"/>
    </source>
</evidence>
<accession>A0ABD0TZ51</accession>
<evidence type="ECO:0000313" key="4">
    <source>
        <dbReference type="Proteomes" id="UP001552299"/>
    </source>
</evidence>
<sequence>MRDYLRSQILDPARPPAHARSGPSSRPCKMDAGRDQTCNYDSASSRDQTTAYEPPTPHTLHHSYTPHHSPTLCPLPDFSPFDSAIDTSHDHSPLPVHSDDAKPTLTPIRTALLLPVRFRNSLPTKQLPLPLSKQAVDEGGIQSLALGALDNSSLVSDSGILVVRNFNNGVHGKGVLVRISGHQNNYSIPQKALLMRGETNMLLMSQRNAAKPHASGVDQFDIETIKVVTYWKFEKDGTDITRRDNTNDSKGSQLDPSESTFLGLDDNRFCQWDMRDRRGGRKGISLQGTLIFNALQQLVMVRLLLVLLMERSGCIQKIQ</sequence>
<gene>
    <name evidence="3" type="ORF">M5K25_027099</name>
</gene>
<dbReference type="InterPro" id="IPR013863">
    <property type="entry name" value="VID27_C"/>
</dbReference>
<evidence type="ECO:0000256" key="1">
    <source>
        <dbReference type="SAM" id="MobiDB-lite"/>
    </source>
</evidence>
<organism evidence="3 4">
    <name type="scientific">Dendrobium thyrsiflorum</name>
    <name type="common">Pinecone-like raceme dendrobium</name>
    <name type="synonym">Orchid</name>
    <dbReference type="NCBI Taxonomy" id="117978"/>
    <lineage>
        <taxon>Eukaryota</taxon>
        <taxon>Viridiplantae</taxon>
        <taxon>Streptophyta</taxon>
        <taxon>Embryophyta</taxon>
        <taxon>Tracheophyta</taxon>
        <taxon>Spermatophyta</taxon>
        <taxon>Magnoliopsida</taxon>
        <taxon>Liliopsida</taxon>
        <taxon>Asparagales</taxon>
        <taxon>Orchidaceae</taxon>
        <taxon>Epidendroideae</taxon>
        <taxon>Malaxideae</taxon>
        <taxon>Dendrobiinae</taxon>
        <taxon>Dendrobium</taxon>
    </lineage>
</organism>
<name>A0ABD0TZ51_DENTH</name>
<evidence type="ECO:0000259" key="2">
    <source>
        <dbReference type="Pfam" id="PF08553"/>
    </source>
</evidence>
<feature type="compositionally biased region" description="Polar residues" evidence="1">
    <location>
        <begin position="36"/>
        <end position="51"/>
    </location>
</feature>
<feature type="region of interest" description="Disordered" evidence="1">
    <location>
        <begin position="1"/>
        <end position="68"/>
    </location>
</feature>
<dbReference type="Pfam" id="PF08553">
    <property type="entry name" value="VID27"/>
    <property type="match status" value="1"/>
</dbReference>